<protein>
    <recommendedName>
        <fullName evidence="6">BHLH domain-containing protein</fullName>
    </recommendedName>
</protein>
<keyword evidence="8" id="KW-1185">Reference proteome</keyword>
<keyword evidence="2" id="KW-0805">Transcription regulation</keyword>
<dbReference type="Pfam" id="PF00010">
    <property type="entry name" value="HLH"/>
    <property type="match status" value="1"/>
</dbReference>
<dbReference type="OrthoDB" id="1921534at2759"/>
<comment type="caution">
    <text evidence="7">The sequence shown here is derived from an EMBL/GenBank/DDBJ whole genome shotgun (WGS) entry which is preliminary data.</text>
</comment>
<dbReference type="PANTHER" id="PTHR16223">
    <property type="entry name" value="TRANSCRIPTION FACTOR BHLH83-RELATED"/>
    <property type="match status" value="1"/>
</dbReference>
<dbReference type="Proteomes" id="UP001141552">
    <property type="component" value="Unassembled WGS sequence"/>
</dbReference>
<sequence>MLPDELLACGDHDGGLTLSSDSFINPFYELDGLFCYSDDPYSNLIPYFSSPPENQFSLTPEIFPLHQEFYSYPSPKRPKTTTSTSTTQGHYYNNNDNYHPNLAFDNVLEGGYVATANPVPELLSGIPDPPENNKFLQVQAAAPFATGRTEPVKKPGGVSLSAQSIAARERRRKITEKTQELGKLIPGGNKMNTAEMFQAASKYVKFLRAQIGILNLMHSTQETKENFVPSCELQTLLISPTIQEKLYSEEKCLVPRGFRETIAKDY</sequence>
<dbReference type="CDD" id="cd11393">
    <property type="entry name" value="bHLH_AtbHLH_like"/>
    <property type="match status" value="1"/>
</dbReference>
<evidence type="ECO:0000256" key="3">
    <source>
        <dbReference type="ARBA" id="ARBA00023125"/>
    </source>
</evidence>
<dbReference type="GO" id="GO:0046983">
    <property type="term" value="F:protein dimerization activity"/>
    <property type="evidence" value="ECO:0007669"/>
    <property type="project" value="InterPro"/>
</dbReference>
<evidence type="ECO:0000259" key="6">
    <source>
        <dbReference type="PROSITE" id="PS50888"/>
    </source>
</evidence>
<dbReference type="PROSITE" id="PS50888">
    <property type="entry name" value="BHLH"/>
    <property type="match status" value="1"/>
</dbReference>
<dbReference type="GO" id="GO:0000981">
    <property type="term" value="F:DNA-binding transcription factor activity, RNA polymerase II-specific"/>
    <property type="evidence" value="ECO:0007669"/>
    <property type="project" value="TreeGrafter"/>
</dbReference>
<keyword evidence="3" id="KW-0238">DNA-binding</keyword>
<name>A0A9Q0J6P8_9ROSI</name>
<dbReference type="AlphaFoldDB" id="A0A9Q0J6P8"/>
<dbReference type="SUPFAM" id="SSF47459">
    <property type="entry name" value="HLH, helix-loop-helix DNA-binding domain"/>
    <property type="match status" value="1"/>
</dbReference>
<dbReference type="Gene3D" id="4.10.280.10">
    <property type="entry name" value="Helix-loop-helix DNA-binding domain"/>
    <property type="match status" value="1"/>
</dbReference>
<dbReference type="InterPro" id="IPR036638">
    <property type="entry name" value="HLH_DNA-bd_sf"/>
</dbReference>
<dbReference type="GO" id="GO:0000978">
    <property type="term" value="F:RNA polymerase II cis-regulatory region sequence-specific DNA binding"/>
    <property type="evidence" value="ECO:0007669"/>
    <property type="project" value="TreeGrafter"/>
</dbReference>
<dbReference type="InterPro" id="IPR045843">
    <property type="entry name" value="IND-like"/>
</dbReference>
<accession>A0A9Q0J6P8</accession>
<evidence type="ECO:0000313" key="8">
    <source>
        <dbReference type="Proteomes" id="UP001141552"/>
    </source>
</evidence>
<reference evidence="7" key="1">
    <citation type="submission" date="2022-02" db="EMBL/GenBank/DDBJ databases">
        <authorList>
            <person name="Henning P.M."/>
            <person name="McCubbin A.G."/>
            <person name="Shore J.S."/>
        </authorList>
    </citation>
    <scope>NUCLEOTIDE SEQUENCE</scope>
    <source>
        <strain evidence="7">F60SS</strain>
        <tissue evidence="7">Leaves</tissue>
    </source>
</reference>
<dbReference type="EMBL" id="JAKUCV010005730">
    <property type="protein sequence ID" value="KAJ4830087.1"/>
    <property type="molecule type" value="Genomic_DNA"/>
</dbReference>
<gene>
    <name evidence="7" type="ORF">Tsubulata_041329</name>
</gene>
<evidence type="ECO:0000256" key="4">
    <source>
        <dbReference type="ARBA" id="ARBA00023163"/>
    </source>
</evidence>
<dbReference type="FunFam" id="4.10.280.10:FF:000137">
    <property type="entry name" value="Transcription factor bHLH52"/>
    <property type="match status" value="1"/>
</dbReference>
<evidence type="ECO:0000313" key="7">
    <source>
        <dbReference type="EMBL" id="KAJ4830087.1"/>
    </source>
</evidence>
<keyword evidence="4" id="KW-0804">Transcription</keyword>
<proteinExistence type="predicted"/>
<evidence type="ECO:0000256" key="1">
    <source>
        <dbReference type="ARBA" id="ARBA00004123"/>
    </source>
</evidence>
<dbReference type="PANTHER" id="PTHR16223:SF49">
    <property type="entry name" value="TRANSCRIPTION FACTOR BHLH52-RELATED"/>
    <property type="match status" value="1"/>
</dbReference>
<dbReference type="SMART" id="SM00353">
    <property type="entry name" value="HLH"/>
    <property type="match status" value="1"/>
</dbReference>
<keyword evidence="5" id="KW-0539">Nucleus</keyword>
<dbReference type="InterPro" id="IPR011598">
    <property type="entry name" value="bHLH_dom"/>
</dbReference>
<feature type="domain" description="BHLH" evidence="6">
    <location>
        <begin position="158"/>
        <end position="207"/>
    </location>
</feature>
<dbReference type="InterPro" id="IPR045239">
    <property type="entry name" value="bHLH95_bHLH"/>
</dbReference>
<dbReference type="GO" id="GO:0005634">
    <property type="term" value="C:nucleus"/>
    <property type="evidence" value="ECO:0007669"/>
    <property type="project" value="UniProtKB-SubCell"/>
</dbReference>
<evidence type="ECO:0000256" key="5">
    <source>
        <dbReference type="ARBA" id="ARBA00023242"/>
    </source>
</evidence>
<comment type="subcellular location">
    <subcellularLocation>
        <location evidence="1">Nucleus</location>
    </subcellularLocation>
</comment>
<organism evidence="7 8">
    <name type="scientific">Turnera subulata</name>
    <dbReference type="NCBI Taxonomy" id="218843"/>
    <lineage>
        <taxon>Eukaryota</taxon>
        <taxon>Viridiplantae</taxon>
        <taxon>Streptophyta</taxon>
        <taxon>Embryophyta</taxon>
        <taxon>Tracheophyta</taxon>
        <taxon>Spermatophyta</taxon>
        <taxon>Magnoliopsida</taxon>
        <taxon>eudicotyledons</taxon>
        <taxon>Gunneridae</taxon>
        <taxon>Pentapetalae</taxon>
        <taxon>rosids</taxon>
        <taxon>fabids</taxon>
        <taxon>Malpighiales</taxon>
        <taxon>Passifloraceae</taxon>
        <taxon>Turnera</taxon>
    </lineage>
</organism>
<evidence type="ECO:0000256" key="2">
    <source>
        <dbReference type="ARBA" id="ARBA00023015"/>
    </source>
</evidence>
<reference evidence="7" key="2">
    <citation type="journal article" date="2023" name="Plants (Basel)">
        <title>Annotation of the Turnera subulata (Passifloraceae) Draft Genome Reveals the S-Locus Evolved after the Divergence of Turneroideae from Passifloroideae in a Stepwise Manner.</title>
        <authorList>
            <person name="Henning P.M."/>
            <person name="Roalson E.H."/>
            <person name="Mir W."/>
            <person name="McCubbin A.G."/>
            <person name="Shore J.S."/>
        </authorList>
    </citation>
    <scope>NUCLEOTIDE SEQUENCE</scope>
    <source>
        <strain evidence="7">F60SS</strain>
    </source>
</reference>